<dbReference type="EMBL" id="QYUR01000008">
    <property type="protein sequence ID" value="RJG08876.1"/>
    <property type="molecule type" value="Genomic_DNA"/>
</dbReference>
<comment type="similarity">
    <text evidence="2">Belongs to the GMC oxidoreductase family.</text>
</comment>
<accession>A0A418X8Q8</accession>
<organism evidence="6 7">
    <name type="scientific">Pseudomonas cavernicola</name>
    <dbReference type="NCBI Taxonomy" id="2320866"/>
    <lineage>
        <taxon>Bacteria</taxon>
        <taxon>Pseudomonadati</taxon>
        <taxon>Pseudomonadota</taxon>
        <taxon>Gammaproteobacteria</taxon>
        <taxon>Pseudomonadales</taxon>
        <taxon>Pseudomonadaceae</taxon>
        <taxon>Pseudomonas</taxon>
    </lineage>
</organism>
<dbReference type="InterPro" id="IPR036188">
    <property type="entry name" value="FAD/NAD-bd_sf"/>
</dbReference>
<keyword evidence="5" id="KW-0560">Oxidoreductase</keyword>
<evidence type="ECO:0000313" key="7">
    <source>
        <dbReference type="Proteomes" id="UP000284021"/>
    </source>
</evidence>
<keyword evidence="4" id="KW-0274">FAD</keyword>
<dbReference type="PANTHER" id="PTHR42784">
    <property type="entry name" value="PYRANOSE 2-OXIDASE"/>
    <property type="match status" value="1"/>
</dbReference>
<dbReference type="AlphaFoldDB" id="A0A418X8Q8"/>
<evidence type="ECO:0000256" key="2">
    <source>
        <dbReference type="ARBA" id="ARBA00010790"/>
    </source>
</evidence>
<dbReference type="SUPFAM" id="SSF51905">
    <property type="entry name" value="FAD/NAD(P)-binding domain"/>
    <property type="match status" value="1"/>
</dbReference>
<comment type="caution">
    <text evidence="6">The sequence shown here is derived from an EMBL/GenBank/DDBJ whole genome shotgun (WGS) entry which is preliminary data.</text>
</comment>
<gene>
    <name evidence="6" type="ORF">D3879_23805</name>
</gene>
<dbReference type="Gene3D" id="3.50.50.60">
    <property type="entry name" value="FAD/NAD(P)-binding domain"/>
    <property type="match status" value="1"/>
</dbReference>
<sequence>MSEQPLAADYVVIGSGICGSLVAHRLAHRLAQQGASVLILEAGPRIRRDDIFKAFLDSPRKRDFQAPYPFSPWAPHPDFQPVDNDYLQQAGPDPYKAEYLRVVGGTTWHWSAMAWRMVRNDFRLQTLYGIGVDWPFDYETLDPFYQEAEEIMGVAGSADEHPESPRTRPFPLELVAEPFAIAIAGTLLRGLEHAFAARLDALNAGALQRRGQGGRMRGDARPLREQCHQLRLARQRVGPSQLDQQRVLRRRNSGRASRFGHHPYAEEPEQKYTLFCPRPLIGTS</sequence>
<dbReference type="Proteomes" id="UP000284021">
    <property type="component" value="Unassembled WGS sequence"/>
</dbReference>
<dbReference type="GO" id="GO:0016491">
    <property type="term" value="F:oxidoreductase activity"/>
    <property type="evidence" value="ECO:0007669"/>
    <property type="project" value="UniProtKB-KW"/>
</dbReference>
<evidence type="ECO:0000256" key="1">
    <source>
        <dbReference type="ARBA" id="ARBA00001974"/>
    </source>
</evidence>
<dbReference type="Pfam" id="PF13450">
    <property type="entry name" value="NAD_binding_8"/>
    <property type="match status" value="1"/>
</dbReference>
<reference evidence="6 7" key="1">
    <citation type="submission" date="2018-09" db="EMBL/GenBank/DDBJ databases">
        <authorList>
            <person name="Zhu H."/>
        </authorList>
    </citation>
    <scope>NUCLEOTIDE SEQUENCE [LARGE SCALE GENOMIC DNA]</scope>
    <source>
        <strain evidence="6 7">K1S02-6</strain>
    </source>
</reference>
<proteinExistence type="inferred from homology"/>
<dbReference type="RefSeq" id="WP_119956675.1">
    <property type="nucleotide sequence ID" value="NZ_QYUR01000008.1"/>
</dbReference>
<dbReference type="PANTHER" id="PTHR42784:SF1">
    <property type="entry name" value="PYRANOSE 2-OXIDASE"/>
    <property type="match status" value="1"/>
</dbReference>
<keyword evidence="7" id="KW-1185">Reference proteome</keyword>
<name>A0A418X8Q8_9PSED</name>
<evidence type="ECO:0000256" key="5">
    <source>
        <dbReference type="ARBA" id="ARBA00023002"/>
    </source>
</evidence>
<evidence type="ECO:0000256" key="3">
    <source>
        <dbReference type="ARBA" id="ARBA00022630"/>
    </source>
</evidence>
<keyword evidence="3" id="KW-0285">Flavoprotein</keyword>
<dbReference type="InterPro" id="IPR051473">
    <property type="entry name" value="P2Ox-like"/>
</dbReference>
<evidence type="ECO:0000313" key="6">
    <source>
        <dbReference type="EMBL" id="RJG08876.1"/>
    </source>
</evidence>
<dbReference type="OrthoDB" id="9787779at2"/>
<comment type="cofactor">
    <cofactor evidence="1">
        <name>FAD</name>
        <dbReference type="ChEBI" id="CHEBI:57692"/>
    </cofactor>
</comment>
<evidence type="ECO:0000256" key="4">
    <source>
        <dbReference type="ARBA" id="ARBA00022827"/>
    </source>
</evidence>
<protein>
    <submittedName>
        <fullName evidence="6">GMC family oxidoreductase</fullName>
    </submittedName>
</protein>